<evidence type="ECO:0000313" key="1">
    <source>
        <dbReference type="EMBL" id="AWM32479.1"/>
    </source>
</evidence>
<dbReference type="KEGG" id="hnv:DDQ68_06565"/>
<name>A0A2Z3GFH7_9BACT</name>
<dbReference type="EMBL" id="CP029145">
    <property type="protein sequence ID" value="AWM32479.1"/>
    <property type="molecule type" value="Genomic_DNA"/>
</dbReference>
<protein>
    <submittedName>
        <fullName evidence="1">Uncharacterized protein</fullName>
    </submittedName>
</protein>
<evidence type="ECO:0000313" key="2">
    <source>
        <dbReference type="Proteomes" id="UP000245999"/>
    </source>
</evidence>
<dbReference type="RefSeq" id="WP_109655585.1">
    <property type="nucleotide sequence ID" value="NZ_CP029145.1"/>
</dbReference>
<organism evidence="1 2">
    <name type="scientific">Hymenobacter nivis</name>
    <dbReference type="NCBI Taxonomy" id="1850093"/>
    <lineage>
        <taxon>Bacteria</taxon>
        <taxon>Pseudomonadati</taxon>
        <taxon>Bacteroidota</taxon>
        <taxon>Cytophagia</taxon>
        <taxon>Cytophagales</taxon>
        <taxon>Hymenobacteraceae</taxon>
        <taxon>Hymenobacter</taxon>
    </lineage>
</organism>
<keyword evidence="2" id="KW-1185">Reference proteome</keyword>
<gene>
    <name evidence="1" type="ORF">DDQ68_06565</name>
</gene>
<accession>A0A2Z3GFH7</accession>
<dbReference type="OrthoDB" id="2419402at2"/>
<proteinExistence type="predicted"/>
<dbReference type="Proteomes" id="UP000245999">
    <property type="component" value="Chromosome"/>
</dbReference>
<dbReference type="AlphaFoldDB" id="A0A2Z3GFH7"/>
<dbReference type="InterPro" id="IPR029062">
    <property type="entry name" value="Class_I_gatase-like"/>
</dbReference>
<sequence>MAKIGLIFNGVWSHYAMATAPKYRDLYRLLYVHDLDAEAVRDLDALAIPFQSNQAVLTEKKDVIYDFLAAGKKVFLEGDSSTAWLDAQWENRPVNNYWWVTDPTNPPVSDTNYEHPVYQGLTPRQACWHTHGVYTRVPIGADILQTNAGGDVITWQTHQYGGTLLATTLDPLVEHGVQQITHLDNYVDRLTEWLSGVHPTPERMTIDAAAYGAGALVVEKQY</sequence>
<dbReference type="SUPFAM" id="SSF52317">
    <property type="entry name" value="Class I glutamine amidotransferase-like"/>
    <property type="match status" value="1"/>
</dbReference>
<reference evidence="2" key="1">
    <citation type="submission" date="2018-04" db="EMBL/GenBank/DDBJ databases">
        <title>Complete genome of Antarctic heterotrophic bacterium Hymenobacter nivis.</title>
        <authorList>
            <person name="Terashima M."/>
        </authorList>
    </citation>
    <scope>NUCLEOTIDE SEQUENCE [LARGE SCALE GENOMIC DNA]</scope>
    <source>
        <strain evidence="2">NBRC 111535</strain>
    </source>
</reference>